<dbReference type="Proteomes" id="UP000321204">
    <property type="component" value="Chromosome"/>
</dbReference>
<gene>
    <name evidence="1" type="ORF">FSB75_12320</name>
</gene>
<dbReference type="AlphaFoldDB" id="A0A5B8UJR1"/>
<dbReference type="RefSeq" id="WP_146787789.1">
    <property type="nucleotide sequence ID" value="NZ_BAABIO010000003.1"/>
</dbReference>
<protein>
    <submittedName>
        <fullName evidence="1">Uncharacterized protein</fullName>
    </submittedName>
</protein>
<accession>A0A5B8UJR1</accession>
<name>A0A5B8UJR1_9BACT</name>
<sequence length="291" mass="33795">MATIQFIISRQEAKYFASTNDFKFYVGTETVYQGQHGLFNYNRSDGPIYKPEDFETKYSNWAWFIQPTASCESKGSFHCLNTYDRAAFTFTFMQFAAHVPNGDFVTFFRALLILPEAKDYFPFLELRDGRIWYVKNQTATQLEDSTSTAPLMKYLNSDISNIDDQEVITAARFVHWAQNSDSHRSVQVNTAIDLFKNNMKEHSIRFNLDGWPDYICQTICDIFHQGRAKYRLVSDIISGNSDREVIYNKLINIGNDVYANRIETLKTVHRQLRESGKFGKKYNAQLNSFIP</sequence>
<evidence type="ECO:0000313" key="1">
    <source>
        <dbReference type="EMBL" id="QEC56646.1"/>
    </source>
</evidence>
<dbReference type="EMBL" id="CP042433">
    <property type="protein sequence ID" value="QEC56646.1"/>
    <property type="molecule type" value="Genomic_DNA"/>
</dbReference>
<dbReference type="KEGG" id="fgg:FSB75_12320"/>
<organism evidence="1 2">
    <name type="scientific">Flavisolibacter ginsenosidimutans</name>
    <dbReference type="NCBI Taxonomy" id="661481"/>
    <lineage>
        <taxon>Bacteria</taxon>
        <taxon>Pseudomonadati</taxon>
        <taxon>Bacteroidota</taxon>
        <taxon>Chitinophagia</taxon>
        <taxon>Chitinophagales</taxon>
        <taxon>Chitinophagaceae</taxon>
        <taxon>Flavisolibacter</taxon>
    </lineage>
</organism>
<proteinExistence type="predicted"/>
<evidence type="ECO:0000313" key="2">
    <source>
        <dbReference type="Proteomes" id="UP000321204"/>
    </source>
</evidence>
<reference evidence="1 2" key="1">
    <citation type="journal article" date="2015" name="Int. J. Syst. Evol. Microbiol.">
        <title>Flavisolibacter ginsenosidimutans sp. nov., with ginsenoside-converting activity isolated from soil used for cultivating ginseng.</title>
        <authorList>
            <person name="Zhao Y."/>
            <person name="Liu Q."/>
            <person name="Kang M.S."/>
            <person name="Jin F."/>
            <person name="Yu H."/>
            <person name="Im W.T."/>
        </authorList>
    </citation>
    <scope>NUCLEOTIDE SEQUENCE [LARGE SCALE GENOMIC DNA]</scope>
    <source>
        <strain evidence="1 2">Gsoil 636</strain>
    </source>
</reference>
<keyword evidence="2" id="KW-1185">Reference proteome</keyword>
<dbReference type="OrthoDB" id="3078754at2"/>